<evidence type="ECO:0000313" key="3">
    <source>
        <dbReference type="Proteomes" id="UP001221898"/>
    </source>
</evidence>
<name>A0AAD7W256_9TELE</name>
<evidence type="ECO:0000313" key="2">
    <source>
        <dbReference type="EMBL" id="KAJ8377434.1"/>
    </source>
</evidence>
<feature type="region of interest" description="Disordered" evidence="1">
    <location>
        <begin position="1"/>
        <end position="20"/>
    </location>
</feature>
<evidence type="ECO:0000256" key="1">
    <source>
        <dbReference type="SAM" id="MobiDB-lite"/>
    </source>
</evidence>
<feature type="region of interest" description="Disordered" evidence="1">
    <location>
        <begin position="255"/>
        <end position="289"/>
    </location>
</feature>
<gene>
    <name evidence="2" type="ORF">AAFF_G00260390</name>
</gene>
<comment type="caution">
    <text evidence="2">The sequence shown here is derived from an EMBL/GenBank/DDBJ whole genome shotgun (WGS) entry which is preliminary data.</text>
</comment>
<organism evidence="2 3">
    <name type="scientific">Aldrovandia affinis</name>
    <dbReference type="NCBI Taxonomy" id="143900"/>
    <lineage>
        <taxon>Eukaryota</taxon>
        <taxon>Metazoa</taxon>
        <taxon>Chordata</taxon>
        <taxon>Craniata</taxon>
        <taxon>Vertebrata</taxon>
        <taxon>Euteleostomi</taxon>
        <taxon>Actinopterygii</taxon>
        <taxon>Neopterygii</taxon>
        <taxon>Teleostei</taxon>
        <taxon>Notacanthiformes</taxon>
        <taxon>Halosauridae</taxon>
        <taxon>Aldrovandia</taxon>
    </lineage>
</organism>
<sequence>MKTGPSLAPQSYRRDGAVDAKRHPSRIAAVAVAPRMNGYLAKALPAEFNWSVGCGFGPSGRAMAMWPLTAREPVSKKACERDCRDPKRFAPHFLPPDGSLNIIAEGGPGPEPSLHSVHSGACLFAGHVANRPQRRAKLQPRFGPPLVNFFVPLLLACTASSKPSVYPQHTRASLPHKRRSVRPLRKALWGVSSFFARTADASGRGRWQLLSLHEAAGHGCSLDTSPEVSASAVKDGRSLSCLSIIVTGPLDPAHVKQRGRLSRRQGTPVDEGEHSKAAERPSPALSWGQGAVDGLLSAAAGEC</sequence>
<keyword evidence="3" id="KW-1185">Reference proteome</keyword>
<proteinExistence type="predicted"/>
<accession>A0AAD7W256</accession>
<dbReference type="EMBL" id="JAINUG010000354">
    <property type="protein sequence ID" value="KAJ8377434.1"/>
    <property type="molecule type" value="Genomic_DNA"/>
</dbReference>
<reference evidence="2" key="1">
    <citation type="journal article" date="2023" name="Science">
        <title>Genome structures resolve the early diversification of teleost fishes.</title>
        <authorList>
            <person name="Parey E."/>
            <person name="Louis A."/>
            <person name="Montfort J."/>
            <person name="Bouchez O."/>
            <person name="Roques C."/>
            <person name="Iampietro C."/>
            <person name="Lluch J."/>
            <person name="Castinel A."/>
            <person name="Donnadieu C."/>
            <person name="Desvignes T."/>
            <person name="Floi Bucao C."/>
            <person name="Jouanno E."/>
            <person name="Wen M."/>
            <person name="Mejri S."/>
            <person name="Dirks R."/>
            <person name="Jansen H."/>
            <person name="Henkel C."/>
            <person name="Chen W.J."/>
            <person name="Zahm M."/>
            <person name="Cabau C."/>
            <person name="Klopp C."/>
            <person name="Thompson A.W."/>
            <person name="Robinson-Rechavi M."/>
            <person name="Braasch I."/>
            <person name="Lecointre G."/>
            <person name="Bobe J."/>
            <person name="Postlethwait J.H."/>
            <person name="Berthelot C."/>
            <person name="Roest Crollius H."/>
            <person name="Guiguen Y."/>
        </authorList>
    </citation>
    <scope>NUCLEOTIDE SEQUENCE</scope>
    <source>
        <strain evidence="2">NC1722</strain>
    </source>
</reference>
<dbReference type="AlphaFoldDB" id="A0AAD7W256"/>
<protein>
    <submittedName>
        <fullName evidence="2">Uncharacterized protein</fullName>
    </submittedName>
</protein>
<dbReference type="Proteomes" id="UP001221898">
    <property type="component" value="Unassembled WGS sequence"/>
</dbReference>